<dbReference type="EMBL" id="JAUIZM010000005">
    <property type="protein sequence ID" value="KAK1386230.1"/>
    <property type="molecule type" value="Genomic_DNA"/>
</dbReference>
<proteinExistence type="predicted"/>
<evidence type="ECO:0000313" key="2">
    <source>
        <dbReference type="Proteomes" id="UP001237642"/>
    </source>
</evidence>
<accession>A0AAD8ILQ0</accession>
<protein>
    <submittedName>
        <fullName evidence="1">Uncharacterized protein</fullName>
    </submittedName>
</protein>
<dbReference type="Proteomes" id="UP001237642">
    <property type="component" value="Unassembled WGS sequence"/>
</dbReference>
<dbReference type="PANTHER" id="PTHR37728:SF1">
    <property type="entry name" value="OS06G0132300 PROTEIN"/>
    <property type="match status" value="1"/>
</dbReference>
<dbReference type="AlphaFoldDB" id="A0AAD8ILQ0"/>
<organism evidence="1 2">
    <name type="scientific">Heracleum sosnowskyi</name>
    <dbReference type="NCBI Taxonomy" id="360622"/>
    <lineage>
        <taxon>Eukaryota</taxon>
        <taxon>Viridiplantae</taxon>
        <taxon>Streptophyta</taxon>
        <taxon>Embryophyta</taxon>
        <taxon>Tracheophyta</taxon>
        <taxon>Spermatophyta</taxon>
        <taxon>Magnoliopsida</taxon>
        <taxon>eudicotyledons</taxon>
        <taxon>Gunneridae</taxon>
        <taxon>Pentapetalae</taxon>
        <taxon>asterids</taxon>
        <taxon>campanulids</taxon>
        <taxon>Apiales</taxon>
        <taxon>Apiaceae</taxon>
        <taxon>Apioideae</taxon>
        <taxon>apioid superclade</taxon>
        <taxon>Tordylieae</taxon>
        <taxon>Tordyliinae</taxon>
        <taxon>Heracleum</taxon>
    </lineage>
</organism>
<dbReference type="PANTHER" id="PTHR37728">
    <property type="entry name" value="BNAA04G26730D PROTEIN"/>
    <property type="match status" value="1"/>
</dbReference>
<reference evidence="1" key="1">
    <citation type="submission" date="2023-02" db="EMBL/GenBank/DDBJ databases">
        <title>Genome of toxic invasive species Heracleum sosnowskyi carries increased number of genes despite the absence of recent whole-genome duplications.</title>
        <authorList>
            <person name="Schelkunov M."/>
            <person name="Shtratnikova V."/>
            <person name="Makarenko M."/>
            <person name="Klepikova A."/>
            <person name="Omelchenko D."/>
            <person name="Novikova G."/>
            <person name="Obukhova E."/>
            <person name="Bogdanov V."/>
            <person name="Penin A."/>
            <person name="Logacheva M."/>
        </authorList>
    </citation>
    <scope>NUCLEOTIDE SEQUENCE</scope>
    <source>
        <strain evidence="1">Hsosn_3</strain>
        <tissue evidence="1">Leaf</tissue>
    </source>
</reference>
<reference evidence="1" key="2">
    <citation type="submission" date="2023-05" db="EMBL/GenBank/DDBJ databases">
        <authorList>
            <person name="Schelkunov M.I."/>
        </authorList>
    </citation>
    <scope>NUCLEOTIDE SEQUENCE</scope>
    <source>
        <strain evidence="1">Hsosn_3</strain>
        <tissue evidence="1">Leaf</tissue>
    </source>
</reference>
<keyword evidence="2" id="KW-1185">Reference proteome</keyword>
<sequence>MWASRVSPGFVPLPHPLHTKPNSIFFVSAKFQPHRSRRENINYNYNHDDDDHDLEVSPISTETEESFSISHFKSEGTGEQQQQVPSGSDILRALQRASVRKLNNKKKQQKLRLVSDSKVELETGSKRRIGDVDAPVKPLRIRSDWSARLDELELRLRDLLHV</sequence>
<comment type="caution">
    <text evidence="1">The sequence shown here is derived from an EMBL/GenBank/DDBJ whole genome shotgun (WGS) entry which is preliminary data.</text>
</comment>
<name>A0AAD8ILQ0_9APIA</name>
<gene>
    <name evidence="1" type="ORF">POM88_023965</name>
</gene>
<evidence type="ECO:0000313" key="1">
    <source>
        <dbReference type="EMBL" id="KAK1386230.1"/>
    </source>
</evidence>